<dbReference type="KEGG" id="clu:CLUG_00397"/>
<organism evidence="1 2">
    <name type="scientific">Clavispora lusitaniae (strain ATCC 42720)</name>
    <name type="common">Yeast</name>
    <name type="synonym">Candida lusitaniae</name>
    <dbReference type="NCBI Taxonomy" id="306902"/>
    <lineage>
        <taxon>Eukaryota</taxon>
        <taxon>Fungi</taxon>
        <taxon>Dikarya</taxon>
        <taxon>Ascomycota</taxon>
        <taxon>Saccharomycotina</taxon>
        <taxon>Pichiomycetes</taxon>
        <taxon>Metschnikowiaceae</taxon>
        <taxon>Clavispora</taxon>
    </lineage>
</organism>
<sequence>MACTSVNLRGVTLLHPYSEKKDWNAQVLVLRSDVQVARSLEGQGTAPFVHVDTEKVCSFVFVSASKVVGQVDTDVHVIVGRITHRNGSVALLLDVCLGVSDGSLDVGRGIGVGNLIGDFISGEETQDIGVVVELVDDRGVTFEQSDVPLRVQTVDRQVWLGQVGNDVDSGVGQSVHTFGVVKRSVQRVDTDHVGLQLLQVRNITLTCLWVAQRINKSFIGGGISRIRSVGHTPHQKSQAVVGVEKLVAHDFNRRQVGNSTRHKGRGKQRLEQHWENGEKIVFLAVGVYLWD</sequence>
<accession>C4XWS4</accession>
<evidence type="ECO:0000313" key="1">
    <source>
        <dbReference type="EMBL" id="EEQ36275.1"/>
    </source>
</evidence>
<reference evidence="1 2" key="1">
    <citation type="journal article" date="2009" name="Nature">
        <title>Evolution of pathogenicity and sexual reproduction in eight Candida genomes.</title>
        <authorList>
            <person name="Butler G."/>
            <person name="Rasmussen M.D."/>
            <person name="Lin M.F."/>
            <person name="Santos M.A."/>
            <person name="Sakthikumar S."/>
            <person name="Munro C.A."/>
            <person name="Rheinbay E."/>
            <person name="Grabherr M."/>
            <person name="Forche A."/>
            <person name="Reedy J.L."/>
            <person name="Agrafioti I."/>
            <person name="Arnaud M.B."/>
            <person name="Bates S."/>
            <person name="Brown A.J."/>
            <person name="Brunke S."/>
            <person name="Costanzo M.C."/>
            <person name="Fitzpatrick D.A."/>
            <person name="de Groot P.W."/>
            <person name="Harris D."/>
            <person name="Hoyer L.L."/>
            <person name="Hube B."/>
            <person name="Klis F.M."/>
            <person name="Kodira C."/>
            <person name="Lennard N."/>
            <person name="Logue M.E."/>
            <person name="Martin R."/>
            <person name="Neiman A.M."/>
            <person name="Nikolaou E."/>
            <person name="Quail M.A."/>
            <person name="Quinn J."/>
            <person name="Santos M.C."/>
            <person name="Schmitzberger F.F."/>
            <person name="Sherlock G."/>
            <person name="Shah P."/>
            <person name="Silverstein K.A."/>
            <person name="Skrzypek M.S."/>
            <person name="Soll D."/>
            <person name="Staggs R."/>
            <person name="Stansfield I."/>
            <person name="Stumpf M.P."/>
            <person name="Sudbery P.E."/>
            <person name="Srikantha T."/>
            <person name="Zeng Q."/>
            <person name="Berman J."/>
            <person name="Berriman M."/>
            <person name="Heitman J."/>
            <person name="Gow N.A."/>
            <person name="Lorenz M.C."/>
            <person name="Birren B.W."/>
            <person name="Kellis M."/>
            <person name="Cuomo C.A."/>
        </authorList>
    </citation>
    <scope>NUCLEOTIDE SEQUENCE [LARGE SCALE GENOMIC DNA]</scope>
    <source>
        <strain evidence="1 2">ATCC 42720</strain>
    </source>
</reference>
<dbReference type="HOGENOM" id="CLU_956463_0_0_1"/>
<protein>
    <submittedName>
        <fullName evidence="1">Uncharacterized protein</fullName>
    </submittedName>
</protein>
<evidence type="ECO:0000313" key="2">
    <source>
        <dbReference type="Proteomes" id="UP000007703"/>
    </source>
</evidence>
<name>C4XWS4_CLAL4</name>
<proteinExistence type="predicted"/>
<dbReference type="Proteomes" id="UP000007703">
    <property type="component" value="Unassembled WGS sequence"/>
</dbReference>
<dbReference type="VEuPathDB" id="FungiDB:CLUG_00397"/>
<dbReference type="InParanoid" id="C4XWS4"/>
<dbReference type="AlphaFoldDB" id="C4XWS4"/>
<dbReference type="EMBL" id="CH408076">
    <property type="protein sequence ID" value="EEQ36275.1"/>
    <property type="molecule type" value="Genomic_DNA"/>
</dbReference>
<gene>
    <name evidence="1" type="ORF">CLUG_00397</name>
</gene>